<organism evidence="1 2">
    <name type="scientific">Desulfosarcina ovata subsp. ovata</name>
    <dbReference type="NCBI Taxonomy" id="2752305"/>
    <lineage>
        <taxon>Bacteria</taxon>
        <taxon>Pseudomonadati</taxon>
        <taxon>Thermodesulfobacteriota</taxon>
        <taxon>Desulfobacteria</taxon>
        <taxon>Desulfobacterales</taxon>
        <taxon>Desulfosarcinaceae</taxon>
        <taxon>Desulfosarcina</taxon>
    </lineage>
</organism>
<dbReference type="EMBL" id="AP021879">
    <property type="protein sequence ID" value="BBO91620.1"/>
    <property type="molecule type" value="Genomic_DNA"/>
</dbReference>
<evidence type="ECO:0000313" key="2">
    <source>
        <dbReference type="Proteomes" id="UP000422108"/>
    </source>
</evidence>
<proteinExistence type="predicted"/>
<gene>
    <name evidence="1" type="ORF">DSCOOX_48000</name>
</gene>
<reference evidence="1 2" key="1">
    <citation type="submission" date="2019-11" db="EMBL/GenBank/DDBJ databases">
        <title>Comparative genomics of hydrocarbon-degrading Desulfosarcina strains.</title>
        <authorList>
            <person name="Watanabe M."/>
            <person name="Kojima H."/>
            <person name="Fukui M."/>
        </authorList>
    </citation>
    <scope>NUCLEOTIDE SEQUENCE [LARGE SCALE GENOMIC DNA]</scope>
    <source>
        <strain evidence="2">oXyS1</strain>
    </source>
</reference>
<sequence length="73" mass="8166">MFSDLQLMVIGAMGNWKIGNRLSPFCQPVIPIYIVDSDPDFDFEKPELHAIALEPEGPPVDKIRELALKEGNV</sequence>
<dbReference type="Proteomes" id="UP000422108">
    <property type="component" value="Chromosome"/>
</dbReference>
<name>A0A5K8AIA9_9BACT</name>
<protein>
    <submittedName>
        <fullName evidence="1">Uncharacterized protein</fullName>
    </submittedName>
</protein>
<evidence type="ECO:0000313" key="1">
    <source>
        <dbReference type="EMBL" id="BBO91620.1"/>
    </source>
</evidence>
<keyword evidence="2" id="KW-1185">Reference proteome</keyword>
<dbReference type="AlphaFoldDB" id="A0A5K8AIA9"/>
<accession>A0A5K8AIA9</accession>